<dbReference type="GeneID" id="115622959"/>
<dbReference type="InterPro" id="IPR032675">
    <property type="entry name" value="LRR_dom_sf"/>
</dbReference>
<dbReference type="Proteomes" id="UP000504634">
    <property type="component" value="Unplaced"/>
</dbReference>
<proteinExistence type="predicted"/>
<dbReference type="SUPFAM" id="SSF52047">
    <property type="entry name" value="RNI-like"/>
    <property type="match status" value="1"/>
</dbReference>
<dbReference type="Gene3D" id="3.80.10.10">
    <property type="entry name" value="Ribonuclease Inhibitor"/>
    <property type="match status" value="1"/>
</dbReference>
<dbReference type="OrthoDB" id="7872399at2759"/>
<evidence type="ECO:0000313" key="2">
    <source>
        <dbReference type="RefSeq" id="XP_030372960.1"/>
    </source>
</evidence>
<evidence type="ECO:0000313" key="1">
    <source>
        <dbReference type="Proteomes" id="UP000504634"/>
    </source>
</evidence>
<dbReference type="AlphaFoldDB" id="A0A6J2TC50"/>
<dbReference type="RefSeq" id="XP_030372960.1">
    <property type="nucleotide sequence ID" value="XM_030517100.1"/>
</dbReference>
<accession>A0A6J2TC50</accession>
<gene>
    <name evidence="2" type="primary">LOC115622959</name>
</gene>
<protein>
    <submittedName>
        <fullName evidence="2">Uncharacterized protein LOC115622959</fullName>
    </submittedName>
</protein>
<name>A0A6J2TC50_DROLE</name>
<organism evidence="1 2">
    <name type="scientific">Drosophila lebanonensis</name>
    <name type="common">Fruit fly</name>
    <name type="synonym">Scaptodrosophila lebanonensis</name>
    <dbReference type="NCBI Taxonomy" id="7225"/>
    <lineage>
        <taxon>Eukaryota</taxon>
        <taxon>Metazoa</taxon>
        <taxon>Ecdysozoa</taxon>
        <taxon>Arthropoda</taxon>
        <taxon>Hexapoda</taxon>
        <taxon>Insecta</taxon>
        <taxon>Pterygota</taxon>
        <taxon>Neoptera</taxon>
        <taxon>Endopterygota</taxon>
        <taxon>Diptera</taxon>
        <taxon>Brachycera</taxon>
        <taxon>Muscomorpha</taxon>
        <taxon>Ephydroidea</taxon>
        <taxon>Drosophilidae</taxon>
        <taxon>Scaptodrosophila</taxon>
    </lineage>
</organism>
<sequence>MMRRIDVAQLQIMHSLSTSDIYMLDLDINCQERIFDYLTSGDCIHTPQTCLHCVKAFQDLSAMNDGKIRIDGSSEYFKSQFLLFCIGCEFIKDLFIDIGDLSHFLKSLSCSERNSFFASLSKKLKSMNNLEQVQFFLFGELHKTWNMELFEESLLSLKELPKLRSVIIDVDGCSVKNILHLKRLEKITFRHKVSLYDLIGCCKANKNLQALHVNKLMILAQTQLTDIIAYCNKLEELHFEAEGTDYADLARLPNLKKLVVSATSCGSLFELFKALGKAQQLQYLPIIGKVSPDDIEEIVGIKSLRHLSCCFSDMQCIEQLSSLTELEVLEINIDKCDIIPPALLNVLKACKLLRVLFIQGPVWVKDFLNSAREVLQEVRNPLEQKPLQVKIVALDWFISELEDNFLVASIQRPACYDNDESPPQGCFNFKFKF</sequence>
<keyword evidence="1" id="KW-1185">Reference proteome</keyword>
<reference evidence="2" key="1">
    <citation type="submission" date="2025-08" db="UniProtKB">
        <authorList>
            <consortium name="RefSeq"/>
        </authorList>
    </citation>
    <scope>IDENTIFICATION</scope>
    <source>
        <strain evidence="2">11010-0011.00</strain>
        <tissue evidence="2">Whole body</tissue>
    </source>
</reference>